<organism evidence="1 2">
    <name type="scientific">Jeotgalibacillus soli</name>
    <dbReference type="NCBI Taxonomy" id="889306"/>
    <lineage>
        <taxon>Bacteria</taxon>
        <taxon>Bacillati</taxon>
        <taxon>Bacillota</taxon>
        <taxon>Bacilli</taxon>
        <taxon>Bacillales</taxon>
        <taxon>Caryophanaceae</taxon>
        <taxon>Jeotgalibacillus</taxon>
    </lineage>
</organism>
<dbReference type="PATRIC" id="fig|889306.3.peg.2586"/>
<proteinExistence type="predicted"/>
<accession>A0A0C2VM16</accession>
<name>A0A0C2VM16_9BACL</name>
<evidence type="ECO:0000313" key="1">
    <source>
        <dbReference type="EMBL" id="KIL45028.1"/>
    </source>
</evidence>
<dbReference type="GO" id="GO:0016740">
    <property type="term" value="F:transferase activity"/>
    <property type="evidence" value="ECO:0007669"/>
    <property type="project" value="UniProtKB-KW"/>
</dbReference>
<dbReference type="STRING" id="889306.KP78_25720"/>
<comment type="caution">
    <text evidence="1">The sequence shown here is derived from an EMBL/GenBank/DDBJ whole genome shotgun (WGS) entry which is preliminary data.</text>
</comment>
<dbReference type="Proteomes" id="UP000031938">
    <property type="component" value="Unassembled WGS sequence"/>
</dbReference>
<gene>
    <name evidence="1" type="ORF">KP78_25720</name>
</gene>
<keyword evidence="2" id="KW-1185">Reference proteome</keyword>
<protein>
    <submittedName>
        <fullName evidence="1">Acetyltransferase</fullName>
    </submittedName>
</protein>
<dbReference type="AlphaFoldDB" id="A0A0C2VM16"/>
<reference evidence="1 2" key="1">
    <citation type="submission" date="2015-01" db="EMBL/GenBank/DDBJ databases">
        <title>Genome sequencing of Jeotgalibacillus soli.</title>
        <authorList>
            <person name="Goh K.M."/>
            <person name="Chan K.-G."/>
            <person name="Yaakop A.S."/>
            <person name="Ee R."/>
            <person name="Gan H.M."/>
            <person name="Chan C.S."/>
        </authorList>
    </citation>
    <scope>NUCLEOTIDE SEQUENCE [LARGE SCALE GENOMIC DNA]</scope>
    <source>
        <strain evidence="1 2">P9</strain>
    </source>
</reference>
<keyword evidence="1" id="KW-0808">Transferase</keyword>
<sequence length="45" mass="5204">MLKKLGKIYMIDLICNVILQPYYEKLGMLKATGMMSRNYKMKSGS</sequence>
<evidence type="ECO:0000313" key="2">
    <source>
        <dbReference type="Proteomes" id="UP000031938"/>
    </source>
</evidence>
<dbReference type="EMBL" id="JXRP01000018">
    <property type="protein sequence ID" value="KIL45028.1"/>
    <property type="molecule type" value="Genomic_DNA"/>
</dbReference>